<protein>
    <submittedName>
        <fullName evidence="2">Uncharacterized protein</fullName>
    </submittedName>
</protein>
<feature type="compositionally biased region" description="Polar residues" evidence="1">
    <location>
        <begin position="456"/>
        <end position="476"/>
    </location>
</feature>
<organism evidence="2 3">
    <name type="scientific">Gnathostoma spinigerum</name>
    <dbReference type="NCBI Taxonomy" id="75299"/>
    <lineage>
        <taxon>Eukaryota</taxon>
        <taxon>Metazoa</taxon>
        <taxon>Ecdysozoa</taxon>
        <taxon>Nematoda</taxon>
        <taxon>Chromadorea</taxon>
        <taxon>Rhabditida</taxon>
        <taxon>Spirurina</taxon>
        <taxon>Gnathostomatomorpha</taxon>
        <taxon>Gnathostomatoidea</taxon>
        <taxon>Gnathostomatidae</taxon>
        <taxon>Gnathostoma</taxon>
    </lineage>
</organism>
<feature type="region of interest" description="Disordered" evidence="1">
    <location>
        <begin position="416"/>
        <end position="495"/>
    </location>
</feature>
<evidence type="ECO:0000313" key="3">
    <source>
        <dbReference type="Proteomes" id="UP001608902"/>
    </source>
</evidence>
<accession>A0ABD6E844</accession>
<proteinExistence type="predicted"/>
<sequence length="694" mass="76674">MSQSYGKDKIVLHGCDLLNRHELSRAQDRELQRYINENSDILQILDRPAPGQNAPMKPKRRMKSPSVYASLREKLARGGGLRDIQIGDGSAAKNLTVSRSAGNIPRSIEFESKPTANWTTYTRPPVYTAKRKEVKWLDDFESDRRDPRAKSLSPIPVRRGLYEMSHYGSTGSLGTRGGMSGGVRSVSMDRTMSPAYSYLDKHQDDYNRYETARRFHSRQAGQQQHHEEEKSKFSGYGDRPGSGVELMPTKWHGGEIIRDRAHMPKSIKPKRMYYSPIGDGVVAADGQELVHQPKDLSPRISVTHTRTVERGEPGHDGYNLYERNIVHGGSDYSSDYGGGSGRNSRNTGTLSPCTDTYASGYGLPVGHDQHSQLSPAAQGYGSREQPGSYGHDILLDSPGGYMTGTKAPTYVSPAMSRTPIVDNSRTGNEANPIYASGPTVGRTSGSQGQYGPADGYNTSPRSVGGHQSPNLYSSRDSYVGSPRTDPYLQSPGSDIYATSGQFDAFRNSTNRQRSYSHDPYVEGVADAFVGDGRSSTISETYSRRSESSKRYGVTTDYLITNPRELIHQYATTTPVSVLGIDDQNLANTSKTVTKSFSSTTTEEKYAPYPPYKGGENTQHPNNFARQLRDENLTASQKAANLHQTPLNVKDRTYEQRLSEIRQASSHGPTSNEIDYLTEKMMYGLQTGHPTPPNL</sequence>
<keyword evidence="3" id="KW-1185">Reference proteome</keyword>
<gene>
    <name evidence="2" type="ORF">AB6A40_002171</name>
</gene>
<feature type="region of interest" description="Disordered" evidence="1">
    <location>
        <begin position="332"/>
        <end position="351"/>
    </location>
</feature>
<dbReference type="EMBL" id="JBGFUD010000918">
    <property type="protein sequence ID" value="MFH4975462.1"/>
    <property type="molecule type" value="Genomic_DNA"/>
</dbReference>
<reference evidence="2 3" key="1">
    <citation type="submission" date="2024-08" db="EMBL/GenBank/DDBJ databases">
        <title>Gnathostoma spinigerum genome.</title>
        <authorList>
            <person name="Gonzalez-Bertolin B."/>
            <person name="Monzon S."/>
            <person name="Zaballos A."/>
            <person name="Jimenez P."/>
            <person name="Dekumyoy P."/>
            <person name="Varona S."/>
            <person name="Cuesta I."/>
            <person name="Sumanam S."/>
            <person name="Adisakwattana P."/>
            <person name="Gasser R.B."/>
            <person name="Hernandez-Gonzalez A."/>
            <person name="Young N.D."/>
            <person name="Perteguer M.J."/>
        </authorList>
    </citation>
    <scope>NUCLEOTIDE SEQUENCE [LARGE SCALE GENOMIC DNA]</scope>
    <source>
        <strain evidence="2">AL3</strain>
        <tissue evidence="2">Liver</tissue>
    </source>
</reference>
<feature type="region of interest" description="Disordered" evidence="1">
    <location>
        <begin position="215"/>
        <end position="243"/>
    </location>
</feature>
<comment type="caution">
    <text evidence="2">The sequence shown here is derived from an EMBL/GenBank/DDBJ whole genome shotgun (WGS) entry which is preliminary data.</text>
</comment>
<dbReference type="AlphaFoldDB" id="A0ABD6E844"/>
<feature type="region of interest" description="Disordered" evidence="1">
    <location>
        <begin position="361"/>
        <end position="391"/>
    </location>
</feature>
<evidence type="ECO:0000313" key="2">
    <source>
        <dbReference type="EMBL" id="MFH4975462.1"/>
    </source>
</evidence>
<dbReference type="Proteomes" id="UP001608902">
    <property type="component" value="Unassembled WGS sequence"/>
</dbReference>
<name>A0ABD6E844_9BILA</name>
<evidence type="ECO:0000256" key="1">
    <source>
        <dbReference type="SAM" id="MobiDB-lite"/>
    </source>
</evidence>